<proteinExistence type="predicted"/>
<gene>
    <name evidence="1" type="ORF">FHR92_004122</name>
</gene>
<protein>
    <submittedName>
        <fullName evidence="1">Uncharacterized protein</fullName>
    </submittedName>
</protein>
<evidence type="ECO:0000313" key="2">
    <source>
        <dbReference type="Proteomes" id="UP000567067"/>
    </source>
</evidence>
<dbReference type="EMBL" id="JACJIP010000033">
    <property type="protein sequence ID" value="MBA9087637.1"/>
    <property type="molecule type" value="Genomic_DNA"/>
</dbReference>
<dbReference type="AlphaFoldDB" id="A0A7W3SWR8"/>
<comment type="caution">
    <text evidence="1">The sequence shown here is derived from an EMBL/GenBank/DDBJ whole genome shotgun (WGS) entry which is preliminary data.</text>
</comment>
<evidence type="ECO:0000313" key="1">
    <source>
        <dbReference type="EMBL" id="MBA9087637.1"/>
    </source>
</evidence>
<sequence length="137" mass="15282">MEKSFKKLQAENDVYRKTYHFPDGSFDELQKMKPFSAESGGMTPAYTEGKFLLAHEKELILNKTDTANLLTAVDITRSLFKGIKNFTSSFMNFSAPATAVSGGDVNMYITIDKLQGNEEGANTFFSIIQKNFKKSGI</sequence>
<reference evidence="1 2" key="1">
    <citation type="submission" date="2020-08" db="EMBL/GenBank/DDBJ databases">
        <title>Genomic Encyclopedia of Type Strains, Phase III (KMG-III): the genomes of soil and plant-associated and newly described type strains.</title>
        <authorList>
            <person name="Whitman W."/>
        </authorList>
    </citation>
    <scope>NUCLEOTIDE SEQUENCE [LARGE SCALE GENOMIC DNA]</scope>
    <source>
        <strain evidence="1 2">CECT 8693</strain>
    </source>
</reference>
<keyword evidence="2" id="KW-1185">Reference proteome</keyword>
<dbReference type="Proteomes" id="UP000567067">
    <property type="component" value="Unassembled WGS sequence"/>
</dbReference>
<name>A0A7W3SWR8_9BACL</name>
<organism evidence="1 2">
    <name type="scientific">Fontibacillus solani</name>
    <dbReference type="NCBI Taxonomy" id="1572857"/>
    <lineage>
        <taxon>Bacteria</taxon>
        <taxon>Bacillati</taxon>
        <taxon>Bacillota</taxon>
        <taxon>Bacilli</taxon>
        <taxon>Bacillales</taxon>
        <taxon>Paenibacillaceae</taxon>
        <taxon>Fontibacillus</taxon>
    </lineage>
</organism>
<accession>A0A7W3SWR8</accession>